<keyword evidence="2" id="KW-1185">Reference proteome</keyword>
<reference evidence="1 2" key="2">
    <citation type="journal article" date="2022" name="Mol. Ecol. Resour.">
        <title>The genomes of chicory, endive, great burdock and yacon provide insights into Asteraceae paleo-polyploidization history and plant inulin production.</title>
        <authorList>
            <person name="Fan W."/>
            <person name="Wang S."/>
            <person name="Wang H."/>
            <person name="Wang A."/>
            <person name="Jiang F."/>
            <person name="Liu H."/>
            <person name="Zhao H."/>
            <person name="Xu D."/>
            <person name="Zhang Y."/>
        </authorList>
    </citation>
    <scope>NUCLEOTIDE SEQUENCE [LARGE SCALE GENOMIC DNA]</scope>
    <source>
        <strain evidence="2">cv. Yunnan</strain>
        <tissue evidence="1">Leaves</tissue>
    </source>
</reference>
<dbReference type="EMBL" id="CM042023">
    <property type="protein sequence ID" value="KAI3813993.1"/>
    <property type="molecule type" value="Genomic_DNA"/>
</dbReference>
<reference evidence="2" key="1">
    <citation type="journal article" date="2022" name="Mol. Ecol. Resour.">
        <title>The genomes of chicory, endive, great burdock and yacon provide insights into Asteraceae palaeo-polyploidization history and plant inulin production.</title>
        <authorList>
            <person name="Fan W."/>
            <person name="Wang S."/>
            <person name="Wang H."/>
            <person name="Wang A."/>
            <person name="Jiang F."/>
            <person name="Liu H."/>
            <person name="Zhao H."/>
            <person name="Xu D."/>
            <person name="Zhang Y."/>
        </authorList>
    </citation>
    <scope>NUCLEOTIDE SEQUENCE [LARGE SCALE GENOMIC DNA]</scope>
    <source>
        <strain evidence="2">cv. Yunnan</strain>
    </source>
</reference>
<proteinExistence type="predicted"/>
<dbReference type="Proteomes" id="UP001056120">
    <property type="component" value="Linkage Group LG06"/>
</dbReference>
<gene>
    <name evidence="1" type="ORF">L1987_18732</name>
</gene>
<evidence type="ECO:0000313" key="1">
    <source>
        <dbReference type="EMBL" id="KAI3813993.1"/>
    </source>
</evidence>
<evidence type="ECO:0000313" key="2">
    <source>
        <dbReference type="Proteomes" id="UP001056120"/>
    </source>
</evidence>
<protein>
    <submittedName>
        <fullName evidence="1">Uncharacterized protein</fullName>
    </submittedName>
</protein>
<organism evidence="1 2">
    <name type="scientific">Smallanthus sonchifolius</name>
    <dbReference type="NCBI Taxonomy" id="185202"/>
    <lineage>
        <taxon>Eukaryota</taxon>
        <taxon>Viridiplantae</taxon>
        <taxon>Streptophyta</taxon>
        <taxon>Embryophyta</taxon>
        <taxon>Tracheophyta</taxon>
        <taxon>Spermatophyta</taxon>
        <taxon>Magnoliopsida</taxon>
        <taxon>eudicotyledons</taxon>
        <taxon>Gunneridae</taxon>
        <taxon>Pentapetalae</taxon>
        <taxon>asterids</taxon>
        <taxon>campanulids</taxon>
        <taxon>Asterales</taxon>
        <taxon>Asteraceae</taxon>
        <taxon>Asteroideae</taxon>
        <taxon>Heliantheae alliance</taxon>
        <taxon>Millerieae</taxon>
        <taxon>Smallanthus</taxon>
    </lineage>
</organism>
<comment type="caution">
    <text evidence="1">The sequence shown here is derived from an EMBL/GenBank/DDBJ whole genome shotgun (WGS) entry which is preliminary data.</text>
</comment>
<accession>A0ACB9J2S6</accession>
<name>A0ACB9J2S6_9ASTR</name>
<sequence length="719" mass="81180">MVASSNPTTIQQTIRLAHKLTDQAVTQGTLSPRGSATNASDSNKHKFDNSTNTKGFQSIPPQQQHRRFKPTKTFNHSTSSSQNYGNYAGKYPKCNKCGFHHNGACDKHRHFRKDRPQLNKGKNGNNKNNQGNGNCNNNGNNGGNGAKGRAFMIGSGEARYDHNVVTGKFLMNDYFTSVLFDMGADRSFISKKLSNLIKETPTLVEAKYTIEIADGQIIEATHILKGCKLGLAGHKPDIDLMPITIGSFDVIVGMDWLSKNQVEIICHDKIVRLPLPSGETLSVQGEKSGAVVGIISFMKAQKCLRKGHTSILALVAEQPSEEKKIDDIPIVHDYLEIFLEDLPGLLPHRQVEFQIDLAPEQCLLLGHHTDLHPVNYKNYPHNCNSCWIKVSSDLAHRHGELQDQASIQRSILDPVIINSESESKTSLRLPSELEGHEEQLRLILDLLKQEQLYAKFFKFEFWIREVQFLGHVVNEKGIHVDPAKIEAIKNWAALTTPTEVRQFLGLAGCYRRFIEGFSKIAQPLTVLTQKGRPYNWSETQESAFQLLKQKLWSAPILSIPEGTDDFVVYCDASIQGLGCVLMQARSAQLEALKEENLLLEATRGMEEQLEVKLDGIRYFAERIWVPVYGNLRELVMDESHKSRYSIHPSSNKMYHDLKVIYWWPKMKADIATYVSKCLTCSKVKVEYQKPSGLLQQPEIPIWRWEKISMDFITSTTTLH</sequence>